<keyword evidence="1" id="KW-0732">Signal</keyword>
<evidence type="ECO:0000313" key="4">
    <source>
        <dbReference type="Proteomes" id="UP000734854"/>
    </source>
</evidence>
<dbReference type="GO" id="GO:1902388">
    <property type="term" value="F:ceramide 1-phosphate transfer activity"/>
    <property type="evidence" value="ECO:0007669"/>
    <property type="project" value="TreeGrafter"/>
</dbReference>
<dbReference type="Gene3D" id="1.10.3520.10">
    <property type="entry name" value="Glycolipid transfer protein"/>
    <property type="match status" value="1"/>
</dbReference>
<organism evidence="3 4">
    <name type="scientific">Zingiber officinale</name>
    <name type="common">Ginger</name>
    <name type="synonym">Amomum zingiber</name>
    <dbReference type="NCBI Taxonomy" id="94328"/>
    <lineage>
        <taxon>Eukaryota</taxon>
        <taxon>Viridiplantae</taxon>
        <taxon>Streptophyta</taxon>
        <taxon>Embryophyta</taxon>
        <taxon>Tracheophyta</taxon>
        <taxon>Spermatophyta</taxon>
        <taxon>Magnoliopsida</taxon>
        <taxon>Liliopsida</taxon>
        <taxon>Zingiberales</taxon>
        <taxon>Zingiberaceae</taxon>
        <taxon>Zingiber</taxon>
    </lineage>
</organism>
<feature type="domain" description="Glycolipid transfer protein" evidence="2">
    <location>
        <begin position="16"/>
        <end position="65"/>
    </location>
</feature>
<evidence type="ECO:0000259" key="2">
    <source>
        <dbReference type="Pfam" id="PF08718"/>
    </source>
</evidence>
<dbReference type="EMBL" id="JACMSC010000004">
    <property type="protein sequence ID" value="KAG6523074.1"/>
    <property type="molecule type" value="Genomic_DNA"/>
</dbReference>
<keyword evidence="4" id="KW-1185">Reference proteome</keyword>
<gene>
    <name evidence="3" type="ORF">ZIOFF_012927</name>
</gene>
<dbReference type="GO" id="GO:1902387">
    <property type="term" value="F:ceramide 1-phosphate binding"/>
    <property type="evidence" value="ECO:0007669"/>
    <property type="project" value="TreeGrafter"/>
</dbReference>
<dbReference type="InterPro" id="IPR036497">
    <property type="entry name" value="GLTP_sf"/>
</dbReference>
<dbReference type="AlphaFoldDB" id="A0A8J5HJ07"/>
<evidence type="ECO:0000313" key="3">
    <source>
        <dbReference type="EMBL" id="KAG6523074.1"/>
    </source>
</evidence>
<sequence length="181" mass="19926">MSAASVLILFHFVLCQHSENSPRDPATVAYAKVFAAHHGWAVRKTCSCCKNVCPLSKAQLLKKLNKHEASVMTYMQTYIRSSGPVIMYVEELYNSRQNGDRLSSSAGSATRPSDLPDRSLALPVYPSVCSDALIAQTLRDPAIVAYAKVFVAHHGWAVWKACSYYRNVCPSVKSTAIEEAK</sequence>
<evidence type="ECO:0000256" key="1">
    <source>
        <dbReference type="SAM" id="SignalP"/>
    </source>
</evidence>
<dbReference type="Proteomes" id="UP000734854">
    <property type="component" value="Unassembled WGS sequence"/>
</dbReference>
<proteinExistence type="predicted"/>
<dbReference type="Pfam" id="PF08718">
    <property type="entry name" value="GLTP"/>
    <property type="match status" value="1"/>
</dbReference>
<dbReference type="PANTHER" id="PTHR10219:SF43">
    <property type="entry name" value="GLYCOLIPID TRANSFER PROTEIN DOMAIN-CONTAINING PROTEIN"/>
    <property type="match status" value="1"/>
</dbReference>
<comment type="caution">
    <text evidence="3">The sequence shown here is derived from an EMBL/GenBank/DDBJ whole genome shotgun (WGS) entry which is preliminary data.</text>
</comment>
<dbReference type="GO" id="GO:0016020">
    <property type="term" value="C:membrane"/>
    <property type="evidence" value="ECO:0007669"/>
    <property type="project" value="TreeGrafter"/>
</dbReference>
<reference evidence="3 4" key="1">
    <citation type="submission" date="2020-08" db="EMBL/GenBank/DDBJ databases">
        <title>Plant Genome Project.</title>
        <authorList>
            <person name="Zhang R.-G."/>
        </authorList>
    </citation>
    <scope>NUCLEOTIDE SEQUENCE [LARGE SCALE GENOMIC DNA]</scope>
    <source>
        <tissue evidence="3">Rhizome</tissue>
    </source>
</reference>
<dbReference type="InterPro" id="IPR014830">
    <property type="entry name" value="Glycolipid_transfer_prot_dom"/>
</dbReference>
<feature type="signal peptide" evidence="1">
    <location>
        <begin position="1"/>
        <end position="15"/>
    </location>
</feature>
<accession>A0A8J5HJ07</accession>
<dbReference type="SUPFAM" id="SSF110004">
    <property type="entry name" value="Glycolipid transfer protein, GLTP"/>
    <property type="match status" value="1"/>
</dbReference>
<protein>
    <recommendedName>
        <fullName evidence="2">Glycolipid transfer protein domain-containing protein</fullName>
    </recommendedName>
</protein>
<dbReference type="GO" id="GO:0005829">
    <property type="term" value="C:cytosol"/>
    <property type="evidence" value="ECO:0007669"/>
    <property type="project" value="TreeGrafter"/>
</dbReference>
<name>A0A8J5HJ07_ZINOF</name>
<dbReference type="PANTHER" id="PTHR10219">
    <property type="entry name" value="GLYCOLIPID TRANSFER PROTEIN-RELATED"/>
    <property type="match status" value="1"/>
</dbReference>
<feature type="chain" id="PRO_5035243845" description="Glycolipid transfer protein domain-containing protein" evidence="1">
    <location>
        <begin position="16"/>
        <end position="181"/>
    </location>
</feature>